<feature type="transmembrane region" description="Helical" evidence="5">
    <location>
        <begin position="86"/>
        <end position="106"/>
    </location>
</feature>
<dbReference type="Proteomes" id="UP000480178">
    <property type="component" value="Chromosome"/>
</dbReference>
<dbReference type="InterPro" id="IPR022655">
    <property type="entry name" value="DUF1553"/>
</dbReference>
<dbReference type="PANTHER" id="PTHR35889:SF3">
    <property type="entry name" value="F-BOX DOMAIN-CONTAINING PROTEIN"/>
    <property type="match status" value="1"/>
</dbReference>
<dbReference type="InterPro" id="IPR019251">
    <property type="entry name" value="DUF2231_TM"/>
</dbReference>
<sequence length="834" mass="93795">MPIQRGCIIALIVFLVCSLHPALLLESFAQSAAPAAEAETFWLWKFLGRLHPLAVHFPVSLLLFAAVLELFTIRQYQSKLRPGINLLVYIGAVSALIAAGLGLLLFSQEEYGGDVLAVHQWTGIATAFLSIITLSFLLMIERQHQVSFVKAYRGILFFTAFGVSVAGHYGASLTHGSDYLTSVLPFSKDYEGAPASTGNFNFTSLKSDTTRLSEQQEMDLNGQVRAIFAHNCYSCHSAEKIKGELRLDKKRMALKGGKSGAVIIPGDPYKSELVRRISLPHNHKEVMPGKGKKLSEHEIELISFWIEKGAPWPDNADQKSVFRVAKLEPRMPALPAASNALQNPIDLWVNKYFEAKKAAWPEVVDDRTYLRRIYLDIIGLVPAPEELQAFAQDTRPDKRAQWVRTLLNRNDDYAMHWLTFWNDALRNDYTGTGYITNGRYNITDWLYTSLKTNKNYNQFVKELISPTKESKGFIAGIKWRGTINASQRTEMQAAQNVAQVFLGLNLKCASCHDSFISDWKLKDAYAFANIFADTTLEINRCDKPTGKFASTKILWQELGSIDSTAPTAKKLQQLAENLTQPKNGRLYRTIVNRVWAQMLGRGIVEPVDAMDNEPWSQDLLDWMASDFVSKNYDLKELIYQIATSKTYQLPSVGIKDANKIIAQDFEFKGMLRRRMAAEQFADAVSNVIEPVFPDSAVVYNPFKNANAEEGEQPEFIFARASLVKNNSFLTALGRPNRETVSTGRESRANLLQALELTNGDRLNEVLKKGAENWKNKYTNSEDLINELYKRALNRGPEPKELKAAKEVLGSSPSTEGIQDLFWAVVLLPEFQLIY</sequence>
<reference evidence="7 8" key="1">
    <citation type="submission" date="2020-01" db="EMBL/GenBank/DDBJ databases">
        <authorList>
            <person name="Kim M.K."/>
        </authorList>
    </citation>
    <scope>NUCLEOTIDE SEQUENCE [LARGE SCALE GENOMIC DNA]</scope>
    <source>
        <strain evidence="7 8">172606-1</strain>
    </source>
</reference>
<organism evidence="7 8">
    <name type="scientific">Rhodocytophaga rosea</name>
    <dbReference type="NCBI Taxonomy" id="2704465"/>
    <lineage>
        <taxon>Bacteria</taxon>
        <taxon>Pseudomonadati</taxon>
        <taxon>Bacteroidota</taxon>
        <taxon>Cytophagia</taxon>
        <taxon>Cytophagales</taxon>
        <taxon>Rhodocytophagaceae</taxon>
        <taxon>Rhodocytophaga</taxon>
    </lineage>
</organism>
<dbReference type="PANTHER" id="PTHR35889">
    <property type="entry name" value="CYCLOINULO-OLIGOSACCHARIDE FRUCTANOTRANSFERASE-RELATED"/>
    <property type="match status" value="1"/>
</dbReference>
<dbReference type="GO" id="GO:0009055">
    <property type="term" value="F:electron transfer activity"/>
    <property type="evidence" value="ECO:0007669"/>
    <property type="project" value="InterPro"/>
</dbReference>
<evidence type="ECO:0000313" key="7">
    <source>
        <dbReference type="EMBL" id="QHT67477.1"/>
    </source>
</evidence>
<evidence type="ECO:0000256" key="3">
    <source>
        <dbReference type="ARBA" id="ARBA00023004"/>
    </source>
</evidence>
<dbReference type="RefSeq" id="WP_162443506.1">
    <property type="nucleotide sequence ID" value="NZ_CP048222.1"/>
</dbReference>
<dbReference type="AlphaFoldDB" id="A0A6C0GHQ4"/>
<dbReference type="Pfam" id="PF07635">
    <property type="entry name" value="PSCyt1"/>
    <property type="match status" value="1"/>
</dbReference>
<evidence type="ECO:0000256" key="5">
    <source>
        <dbReference type="SAM" id="Phobius"/>
    </source>
</evidence>
<keyword evidence="1 4" id="KW-0349">Heme</keyword>
<dbReference type="KEGG" id="rhoz:GXP67_12985"/>
<feature type="transmembrane region" description="Helical" evidence="5">
    <location>
        <begin position="118"/>
        <end position="139"/>
    </location>
</feature>
<protein>
    <submittedName>
        <fullName evidence="7">DUF1549 domain-containing protein</fullName>
    </submittedName>
</protein>
<keyword evidence="5" id="KW-1133">Transmembrane helix</keyword>
<dbReference type="Gene3D" id="1.10.760.10">
    <property type="entry name" value="Cytochrome c-like domain"/>
    <property type="match status" value="1"/>
</dbReference>
<dbReference type="PROSITE" id="PS51007">
    <property type="entry name" value="CYTC"/>
    <property type="match status" value="1"/>
</dbReference>
<dbReference type="InterPro" id="IPR011429">
    <property type="entry name" value="Cyt_c_Planctomycete-type"/>
</dbReference>
<keyword evidence="2 4" id="KW-0479">Metal-binding</keyword>
<dbReference type="EMBL" id="CP048222">
    <property type="protein sequence ID" value="QHT67477.1"/>
    <property type="molecule type" value="Genomic_DNA"/>
</dbReference>
<dbReference type="Pfam" id="PF07587">
    <property type="entry name" value="PSD1"/>
    <property type="match status" value="1"/>
</dbReference>
<dbReference type="InterPro" id="IPR009056">
    <property type="entry name" value="Cyt_c-like_dom"/>
</dbReference>
<accession>A0A6C0GHQ4</accession>
<dbReference type="InterPro" id="IPR011444">
    <property type="entry name" value="DUF1549"/>
</dbReference>
<gene>
    <name evidence="7" type="ORF">GXP67_12985</name>
</gene>
<evidence type="ECO:0000256" key="4">
    <source>
        <dbReference type="PROSITE-ProRule" id="PRU00433"/>
    </source>
</evidence>
<dbReference type="InterPro" id="IPR036909">
    <property type="entry name" value="Cyt_c-like_dom_sf"/>
</dbReference>
<proteinExistence type="predicted"/>
<keyword evidence="3 4" id="KW-0408">Iron</keyword>
<dbReference type="GO" id="GO:0046872">
    <property type="term" value="F:metal ion binding"/>
    <property type="evidence" value="ECO:0007669"/>
    <property type="project" value="UniProtKB-KW"/>
</dbReference>
<keyword evidence="8" id="KW-1185">Reference proteome</keyword>
<dbReference type="Pfam" id="PF07583">
    <property type="entry name" value="PSCyt2"/>
    <property type="match status" value="1"/>
</dbReference>
<evidence type="ECO:0000259" key="6">
    <source>
        <dbReference type="PROSITE" id="PS51007"/>
    </source>
</evidence>
<evidence type="ECO:0000313" key="8">
    <source>
        <dbReference type="Proteomes" id="UP000480178"/>
    </source>
</evidence>
<feature type="transmembrane region" description="Helical" evidence="5">
    <location>
        <begin position="151"/>
        <end position="171"/>
    </location>
</feature>
<keyword evidence="5" id="KW-0812">Transmembrane</keyword>
<evidence type="ECO:0000256" key="2">
    <source>
        <dbReference type="ARBA" id="ARBA00022723"/>
    </source>
</evidence>
<name>A0A6C0GHQ4_9BACT</name>
<feature type="domain" description="Cytochrome c" evidence="6">
    <location>
        <begin position="219"/>
        <end position="310"/>
    </location>
</feature>
<dbReference type="Pfam" id="PF09990">
    <property type="entry name" value="DUF2231"/>
    <property type="match status" value="1"/>
</dbReference>
<evidence type="ECO:0000256" key="1">
    <source>
        <dbReference type="ARBA" id="ARBA00022617"/>
    </source>
</evidence>
<dbReference type="SUPFAM" id="SSF46626">
    <property type="entry name" value="Cytochrome c"/>
    <property type="match status" value="1"/>
</dbReference>
<feature type="transmembrane region" description="Helical" evidence="5">
    <location>
        <begin position="54"/>
        <end position="74"/>
    </location>
</feature>
<dbReference type="GO" id="GO:0020037">
    <property type="term" value="F:heme binding"/>
    <property type="evidence" value="ECO:0007669"/>
    <property type="project" value="InterPro"/>
</dbReference>
<keyword evidence="5" id="KW-0472">Membrane</keyword>